<dbReference type="EMBL" id="CP141261">
    <property type="protein sequence ID" value="WRL62947.1"/>
    <property type="molecule type" value="Genomic_DNA"/>
</dbReference>
<reference evidence="2 3" key="1">
    <citation type="submission" date="2023-12" db="EMBL/GenBank/DDBJ databases">
        <title>Blastococcus brunescens sp. nov., an actonobacterium isolated from sandstone collected in sahara desert.</title>
        <authorList>
            <person name="Gtari M."/>
            <person name="Ghodhbane F."/>
        </authorList>
    </citation>
    <scope>NUCLEOTIDE SEQUENCE [LARGE SCALE GENOMIC DNA]</scope>
    <source>
        <strain evidence="2 3">BMG 8361</strain>
    </source>
</reference>
<name>A0ABZ1AWK9_9ACTN</name>
<protein>
    <recommendedName>
        <fullName evidence="4">Metallo-peptidase family M12B Reprolysin-like</fullName>
    </recommendedName>
</protein>
<keyword evidence="3" id="KW-1185">Reference proteome</keyword>
<feature type="signal peptide" evidence="1">
    <location>
        <begin position="1"/>
        <end position="37"/>
    </location>
</feature>
<evidence type="ECO:0008006" key="4">
    <source>
        <dbReference type="Google" id="ProtNLM"/>
    </source>
</evidence>
<proteinExistence type="predicted"/>
<accession>A0ABZ1AWK9</accession>
<feature type="chain" id="PRO_5047274709" description="Metallo-peptidase family M12B Reprolysin-like" evidence="1">
    <location>
        <begin position="38"/>
        <end position="480"/>
    </location>
</feature>
<dbReference type="RefSeq" id="WP_324274296.1">
    <property type="nucleotide sequence ID" value="NZ_CP141261.1"/>
</dbReference>
<gene>
    <name evidence="2" type="ORF">U6N30_24270</name>
</gene>
<organism evidence="2 3">
    <name type="scientific">Blastococcus brunescens</name>
    <dbReference type="NCBI Taxonomy" id="1564165"/>
    <lineage>
        <taxon>Bacteria</taxon>
        <taxon>Bacillati</taxon>
        <taxon>Actinomycetota</taxon>
        <taxon>Actinomycetes</taxon>
        <taxon>Geodermatophilales</taxon>
        <taxon>Geodermatophilaceae</taxon>
        <taxon>Blastococcus</taxon>
    </lineage>
</organism>
<evidence type="ECO:0000313" key="3">
    <source>
        <dbReference type="Proteomes" id="UP001324287"/>
    </source>
</evidence>
<dbReference type="SUPFAM" id="SSF55486">
    <property type="entry name" value="Metalloproteases ('zincins'), catalytic domain"/>
    <property type="match status" value="1"/>
</dbReference>
<evidence type="ECO:0000313" key="2">
    <source>
        <dbReference type="EMBL" id="WRL62947.1"/>
    </source>
</evidence>
<evidence type="ECO:0000256" key="1">
    <source>
        <dbReference type="SAM" id="SignalP"/>
    </source>
</evidence>
<dbReference type="Gene3D" id="3.40.390.10">
    <property type="entry name" value="Collagenase (Catalytic Domain)"/>
    <property type="match status" value="1"/>
</dbReference>
<sequence>MPSVRDSAALGTPRLLRSLVVTAAVAASTLLPGAVAAADEPAGTSVTGRLVHAVAEAHPDEAAGHEGHGHAGDGAVAWVQPAAGDAVRVDPAAMADLPTGATVEVTLGSGTEGSDDEDEALEVLEKDVVALPVATPVLRDPAGLTNRVTVVLVRPAGVAADGVTEAQIVDTVNGPVADFWSRQSNGAVQLGVTRSHGWTATTAGCADAGALWNEVAATVGFAAGDGNHLLVYVSGAAPGCAYALAEVGTTTGTGGRLYVQTTSSSAIVHELGHNFGLGHSSAEQCDGAVEGSGCRTVGYRDLYDVMGVSRSLMGSLTVPQAARIGLLPAAQIQALTVQDAVTTTTLAPLSGTTGTRALRLTDAAGSVYWLEYRTATGQDGWLGTDADRHRLETGVLLRRAGTLPDTSVLLDATPGPASAWETDFQAALPVGVAVPVSGGAFTVVVQGVSPAGAVLTVTPTSTAGAAPAAPQPPPLSRGAR</sequence>
<dbReference type="Proteomes" id="UP001324287">
    <property type="component" value="Chromosome"/>
</dbReference>
<keyword evidence="1" id="KW-0732">Signal</keyword>
<dbReference type="InterPro" id="IPR024079">
    <property type="entry name" value="MetalloPept_cat_dom_sf"/>
</dbReference>